<evidence type="ECO:0000256" key="2">
    <source>
        <dbReference type="SAM" id="SignalP"/>
    </source>
</evidence>
<dbReference type="AlphaFoldDB" id="A0A2N6N8R7"/>
<feature type="compositionally biased region" description="Polar residues" evidence="1">
    <location>
        <begin position="50"/>
        <end position="59"/>
    </location>
</feature>
<gene>
    <name evidence="3" type="ORF">BM221_010414</name>
</gene>
<comment type="caution">
    <text evidence="3">The sequence shown here is derived from an EMBL/GenBank/DDBJ whole genome shotgun (WGS) entry which is preliminary data.</text>
</comment>
<protein>
    <submittedName>
        <fullName evidence="3">Uncharacterized protein</fullName>
    </submittedName>
</protein>
<feature type="region of interest" description="Disordered" evidence="1">
    <location>
        <begin position="22"/>
        <end position="119"/>
    </location>
</feature>
<dbReference type="EMBL" id="MRVG01000017">
    <property type="protein sequence ID" value="PMB63673.1"/>
    <property type="molecule type" value="Genomic_DNA"/>
</dbReference>
<evidence type="ECO:0000313" key="4">
    <source>
        <dbReference type="Proteomes" id="UP000235728"/>
    </source>
</evidence>
<name>A0A2N6N8R7_BEABA</name>
<keyword evidence="2" id="KW-0732">Signal</keyword>
<evidence type="ECO:0000256" key="1">
    <source>
        <dbReference type="SAM" id="MobiDB-lite"/>
    </source>
</evidence>
<feature type="compositionally biased region" description="Basic and acidic residues" evidence="1">
    <location>
        <begin position="108"/>
        <end position="119"/>
    </location>
</feature>
<proteinExistence type="predicted"/>
<feature type="compositionally biased region" description="Polar residues" evidence="1">
    <location>
        <begin position="67"/>
        <end position="76"/>
    </location>
</feature>
<feature type="chain" id="PRO_5014769502" evidence="2">
    <location>
        <begin position="18"/>
        <end position="119"/>
    </location>
</feature>
<sequence>MKFSAIVATLFVNLVTAGPVARRARGGGNDVPDINSGVIQPSNNDDDFPNINTGFIQPSNDDDDFPNINTGFIQPSNDDDDFPNINTGFIQPPPLNENAPRPLPLSGARDDNAIFSSKD</sequence>
<accession>A0A2N6N8R7</accession>
<evidence type="ECO:0000313" key="3">
    <source>
        <dbReference type="EMBL" id="PMB63673.1"/>
    </source>
</evidence>
<dbReference type="Proteomes" id="UP000235728">
    <property type="component" value="Unassembled WGS sequence"/>
</dbReference>
<organism evidence="3 4">
    <name type="scientific">Beauveria bassiana</name>
    <name type="common">White muscardine disease fungus</name>
    <name type="synonym">Tritirachium shiotae</name>
    <dbReference type="NCBI Taxonomy" id="176275"/>
    <lineage>
        <taxon>Eukaryota</taxon>
        <taxon>Fungi</taxon>
        <taxon>Dikarya</taxon>
        <taxon>Ascomycota</taxon>
        <taxon>Pezizomycotina</taxon>
        <taxon>Sordariomycetes</taxon>
        <taxon>Hypocreomycetidae</taxon>
        <taxon>Hypocreales</taxon>
        <taxon>Cordycipitaceae</taxon>
        <taxon>Beauveria</taxon>
    </lineage>
</organism>
<feature type="signal peptide" evidence="2">
    <location>
        <begin position="1"/>
        <end position="17"/>
    </location>
</feature>
<reference evidence="3 4" key="1">
    <citation type="journal article" date="2016" name="Appl. Microbiol. Biotechnol.">
        <title>Characterization of T-DNA insertion mutants with decreased virulence in the entomopathogenic fungus Beauveria bassiana JEF-007.</title>
        <authorList>
            <person name="Kim S."/>
            <person name="Lee S.J."/>
            <person name="Nai Y.S."/>
            <person name="Yu J.S."/>
            <person name="Lee M.R."/>
            <person name="Yang Y.T."/>
            <person name="Kim J.S."/>
        </authorList>
    </citation>
    <scope>NUCLEOTIDE SEQUENCE [LARGE SCALE GENOMIC DNA]</scope>
    <source>
        <strain evidence="3 4">JEF-007</strain>
    </source>
</reference>